<gene>
    <name evidence="1" type="ORF">DY000_02047917</name>
</gene>
<name>A0ABQ7EP30_BRACR</name>
<accession>A0ABQ7EP30</accession>
<reference evidence="1 2" key="1">
    <citation type="journal article" date="2020" name="BMC Genomics">
        <title>Intraspecific diversification of the crop wild relative Brassica cretica Lam. using demographic model selection.</title>
        <authorList>
            <person name="Kioukis A."/>
            <person name="Michalopoulou V.A."/>
            <person name="Briers L."/>
            <person name="Pirintsos S."/>
            <person name="Studholme D.J."/>
            <person name="Pavlidis P."/>
            <person name="Sarris P.F."/>
        </authorList>
    </citation>
    <scope>NUCLEOTIDE SEQUENCE [LARGE SCALE GENOMIC DNA]</scope>
    <source>
        <strain evidence="2">cv. PFS-1207/04</strain>
    </source>
</reference>
<proteinExistence type="predicted"/>
<sequence>MKWFSYGLREIALKSRRECMDSRRIDVLGKLDRLLTIEMCMCSVTSSDQAWFRTWSLRSDRAVGVLTRYVGTVPWACSVAT</sequence>
<protein>
    <submittedName>
        <fullName evidence="1">Uncharacterized protein</fullName>
    </submittedName>
</protein>
<dbReference type="Proteomes" id="UP000266723">
    <property type="component" value="Unassembled WGS sequence"/>
</dbReference>
<comment type="caution">
    <text evidence="1">The sequence shown here is derived from an EMBL/GenBank/DDBJ whole genome shotgun (WGS) entry which is preliminary data.</text>
</comment>
<dbReference type="EMBL" id="QGKV02000297">
    <property type="protein sequence ID" value="KAF3605367.1"/>
    <property type="molecule type" value="Genomic_DNA"/>
</dbReference>
<evidence type="ECO:0000313" key="1">
    <source>
        <dbReference type="EMBL" id="KAF3605367.1"/>
    </source>
</evidence>
<organism evidence="1 2">
    <name type="scientific">Brassica cretica</name>
    <name type="common">Mustard</name>
    <dbReference type="NCBI Taxonomy" id="69181"/>
    <lineage>
        <taxon>Eukaryota</taxon>
        <taxon>Viridiplantae</taxon>
        <taxon>Streptophyta</taxon>
        <taxon>Embryophyta</taxon>
        <taxon>Tracheophyta</taxon>
        <taxon>Spermatophyta</taxon>
        <taxon>Magnoliopsida</taxon>
        <taxon>eudicotyledons</taxon>
        <taxon>Gunneridae</taxon>
        <taxon>Pentapetalae</taxon>
        <taxon>rosids</taxon>
        <taxon>malvids</taxon>
        <taxon>Brassicales</taxon>
        <taxon>Brassicaceae</taxon>
        <taxon>Brassiceae</taxon>
        <taxon>Brassica</taxon>
    </lineage>
</organism>
<keyword evidence="2" id="KW-1185">Reference proteome</keyword>
<evidence type="ECO:0000313" key="2">
    <source>
        <dbReference type="Proteomes" id="UP000266723"/>
    </source>
</evidence>